<sequence length="362" mass="39194">MDEALERRYRRLLRMLPKHYREARAEELLGALMEGAGERRRWPEAREVLSLAGLSARTRFRAAGADGGERGASRFGETARAIALLGSVVLTLSAVIELMIVELVYQSLFVRVAVFEHVKGVPSSRFGPYEIHSSYLATLHRELPALWLVVYILLAAGWWPAARVLAVALFGFAATDVTGVAAVASEHLLLAAVTTGAVLVARGPATRRITGRRALFAVGVPMAAAGVLAVGMVDTRIWLDESPRRLGWKLFRELSWGLWVSPDTPRAVMPTVVLFVVVATLAFRSAVWPLAVAVVGLTGLGLIAVQAYAYDPLDINVNVHPFSESGGVPEATAVVGGLLAVALFALIWERRTDRASSRTLAR</sequence>
<dbReference type="RefSeq" id="WP_344660437.1">
    <property type="nucleotide sequence ID" value="NZ_BAAAQM010000040.1"/>
</dbReference>
<evidence type="ECO:0000313" key="3">
    <source>
        <dbReference type="Proteomes" id="UP001499854"/>
    </source>
</evidence>
<feature type="transmembrane region" description="Helical" evidence="1">
    <location>
        <begin position="145"/>
        <end position="174"/>
    </location>
</feature>
<keyword evidence="1" id="KW-1133">Transmembrane helix</keyword>
<evidence type="ECO:0008006" key="4">
    <source>
        <dbReference type="Google" id="ProtNLM"/>
    </source>
</evidence>
<keyword evidence="3" id="KW-1185">Reference proteome</keyword>
<evidence type="ECO:0000313" key="2">
    <source>
        <dbReference type="EMBL" id="GAA1988580.1"/>
    </source>
</evidence>
<organism evidence="2 3">
    <name type="scientific">Catenulispora subtropica</name>
    <dbReference type="NCBI Taxonomy" id="450798"/>
    <lineage>
        <taxon>Bacteria</taxon>
        <taxon>Bacillati</taxon>
        <taxon>Actinomycetota</taxon>
        <taxon>Actinomycetes</taxon>
        <taxon>Catenulisporales</taxon>
        <taxon>Catenulisporaceae</taxon>
        <taxon>Catenulispora</taxon>
    </lineage>
</organism>
<evidence type="ECO:0000256" key="1">
    <source>
        <dbReference type="SAM" id="Phobius"/>
    </source>
</evidence>
<accession>A0ABP5E072</accession>
<feature type="transmembrane region" description="Helical" evidence="1">
    <location>
        <begin position="330"/>
        <end position="348"/>
    </location>
</feature>
<keyword evidence="1" id="KW-0472">Membrane</keyword>
<dbReference type="Proteomes" id="UP001499854">
    <property type="component" value="Unassembled WGS sequence"/>
</dbReference>
<protein>
    <recommendedName>
        <fullName evidence="4">Integral membrane protein</fullName>
    </recommendedName>
</protein>
<name>A0ABP5E072_9ACTN</name>
<feature type="transmembrane region" description="Helical" evidence="1">
    <location>
        <begin position="290"/>
        <end position="310"/>
    </location>
</feature>
<reference evidence="3" key="1">
    <citation type="journal article" date="2019" name="Int. J. Syst. Evol. Microbiol.">
        <title>The Global Catalogue of Microorganisms (GCM) 10K type strain sequencing project: providing services to taxonomists for standard genome sequencing and annotation.</title>
        <authorList>
            <consortium name="The Broad Institute Genomics Platform"/>
            <consortium name="The Broad Institute Genome Sequencing Center for Infectious Disease"/>
            <person name="Wu L."/>
            <person name="Ma J."/>
        </authorList>
    </citation>
    <scope>NUCLEOTIDE SEQUENCE [LARGE SCALE GENOMIC DNA]</scope>
    <source>
        <strain evidence="3">JCM 16013</strain>
    </source>
</reference>
<comment type="caution">
    <text evidence="2">The sequence shown here is derived from an EMBL/GenBank/DDBJ whole genome shotgun (WGS) entry which is preliminary data.</text>
</comment>
<feature type="transmembrane region" description="Helical" evidence="1">
    <location>
        <begin position="267"/>
        <end position="283"/>
    </location>
</feature>
<gene>
    <name evidence="2" type="ORF">GCM10009838_59290</name>
</gene>
<feature type="transmembrane region" description="Helical" evidence="1">
    <location>
        <begin position="180"/>
        <end position="201"/>
    </location>
</feature>
<dbReference type="EMBL" id="BAAAQM010000040">
    <property type="protein sequence ID" value="GAA1988580.1"/>
    <property type="molecule type" value="Genomic_DNA"/>
</dbReference>
<feature type="transmembrane region" description="Helical" evidence="1">
    <location>
        <begin position="213"/>
        <end position="233"/>
    </location>
</feature>
<keyword evidence="1" id="KW-0812">Transmembrane</keyword>
<proteinExistence type="predicted"/>